<proteinExistence type="predicted"/>
<evidence type="ECO:0000256" key="1">
    <source>
        <dbReference type="SAM" id="Phobius"/>
    </source>
</evidence>
<dbReference type="UCSC" id="Y113G7A.1">
    <property type="organism name" value="c. elegans"/>
</dbReference>
<dbReference type="PANTHER" id="PTHR22941">
    <property type="entry name" value="SERPENTINE RECEPTOR"/>
    <property type="match status" value="1"/>
</dbReference>
<keyword evidence="1" id="KW-0472">Membrane</keyword>
<feature type="transmembrane region" description="Helical" evidence="1">
    <location>
        <begin position="133"/>
        <end position="152"/>
    </location>
</feature>
<reference evidence="2 3" key="1">
    <citation type="journal article" date="1998" name="Science">
        <title>Genome sequence of the nematode C. elegans: a platform for investigating biology.</title>
        <authorList>
            <consortium name="The C. elegans sequencing consortium"/>
            <person name="Sulson J.E."/>
            <person name="Waterston R."/>
        </authorList>
    </citation>
    <scope>NUCLEOTIDE SEQUENCE [LARGE SCALE GENOMIC DNA]</scope>
    <source>
        <strain evidence="2 3">Bristol N2</strain>
    </source>
</reference>
<dbReference type="PhylomeDB" id="Q9U2Z3"/>
<feature type="transmembrane region" description="Helical" evidence="1">
    <location>
        <begin position="191"/>
        <end position="213"/>
    </location>
</feature>
<dbReference type="InParanoid" id="Q9U2Z3"/>
<dbReference type="EMBL" id="BX284605">
    <property type="protein sequence ID" value="CAB60474.1"/>
    <property type="molecule type" value="Genomic_DNA"/>
</dbReference>
<keyword evidence="1" id="KW-1133">Transmembrane helix</keyword>
<dbReference type="AlphaFoldDB" id="Q9U2Z3"/>
<name>Q9U2Z3_CAEEL</name>
<feature type="transmembrane region" description="Helical" evidence="1">
    <location>
        <begin position="233"/>
        <end position="260"/>
    </location>
</feature>
<dbReference type="AGR" id="WB:WBGene00005440"/>
<protein>
    <submittedName>
        <fullName evidence="2">Serpentine Receptor, class H</fullName>
    </submittedName>
</protein>
<dbReference type="InterPro" id="IPR053220">
    <property type="entry name" value="Nematode_rcpt-like_serp_H"/>
</dbReference>
<feature type="transmembrane region" description="Helical" evidence="1">
    <location>
        <begin position="272"/>
        <end position="291"/>
    </location>
</feature>
<dbReference type="PANTHER" id="PTHR22941:SF299">
    <property type="entry name" value="SERPENTINE RECEPTOR, CLASS H"/>
    <property type="match status" value="1"/>
</dbReference>
<dbReference type="GeneID" id="190957"/>
<keyword evidence="1" id="KW-0812">Transmembrane</keyword>
<feature type="transmembrane region" description="Helical" evidence="1">
    <location>
        <begin position="50"/>
        <end position="76"/>
    </location>
</feature>
<sequence length="325" mass="36775">MHSCSNPYLASPDFLKTAFHVITAIATPIHAFGFYCIIRKTPQHMNPVKWLLFNLHCWCILLDVTISFLGIPYILFPAMAGYGLGPIESPGLFFYLGVTFVTGVTTSIFVTFENRYFILFGESSAWRYFRKPAVVLSYIIVPLYYMPLQFFIPEQESGREISWALLDCIPELPRDGRELFVLATNLKGPGLTIFISEILPIVQCGTFVSLNLYNLTIARPSGMSKKTIQMQHLLIFALILQASVNTFLFIVPVNAVIYIVYIHHQNQLLNNLIVFCLAFHGIVSTLIMIFAHKPYRDFTLLPVKYFRPPQPSVSPGVFSTSNLAV</sequence>
<dbReference type="eggNOG" id="ENOG502TGZZ">
    <property type="taxonomic scope" value="Eukaryota"/>
</dbReference>
<dbReference type="InterPro" id="IPR019422">
    <property type="entry name" value="7TM_GPCR_serpentine_rcpt_Srh"/>
</dbReference>
<dbReference type="HOGENOM" id="CLU_042960_1_1_1"/>
<feature type="transmembrane region" description="Helical" evidence="1">
    <location>
        <begin position="18"/>
        <end position="38"/>
    </location>
</feature>
<dbReference type="PaxDb" id="6239-Y113G7A.1"/>
<evidence type="ECO:0000313" key="2">
    <source>
        <dbReference type="EMBL" id="CAB60474.1"/>
    </source>
</evidence>
<dbReference type="Pfam" id="PF10318">
    <property type="entry name" value="7TM_GPCR_Srh"/>
    <property type="match status" value="1"/>
</dbReference>
<dbReference type="RefSeq" id="NP_507872.1">
    <property type="nucleotide sequence ID" value="NM_075471.2"/>
</dbReference>
<evidence type="ECO:0000313" key="4">
    <source>
        <dbReference type="WormBase" id="Y113G7A.1"/>
    </source>
</evidence>
<dbReference type="Proteomes" id="UP000001940">
    <property type="component" value="Chromosome V"/>
</dbReference>
<dbReference type="FunCoup" id="Q9U2Z3">
    <property type="interactions" value="1"/>
</dbReference>
<feature type="transmembrane region" description="Helical" evidence="1">
    <location>
        <begin position="92"/>
        <end position="112"/>
    </location>
</feature>
<organism evidence="2 3">
    <name type="scientific">Caenorhabditis elegans</name>
    <dbReference type="NCBI Taxonomy" id="6239"/>
    <lineage>
        <taxon>Eukaryota</taxon>
        <taxon>Metazoa</taxon>
        <taxon>Ecdysozoa</taxon>
        <taxon>Nematoda</taxon>
        <taxon>Chromadorea</taxon>
        <taxon>Rhabditida</taxon>
        <taxon>Rhabditina</taxon>
        <taxon>Rhabditomorpha</taxon>
        <taxon>Rhabditoidea</taxon>
        <taxon>Rhabditidae</taxon>
        <taxon>Peloderinae</taxon>
        <taxon>Caenorhabditis</taxon>
    </lineage>
</organism>
<dbReference type="WormBase" id="Y113G7A.1">
    <property type="protein sequence ID" value="CE23273"/>
    <property type="gene ID" value="WBGene00005440"/>
    <property type="gene designation" value="srh-233"/>
</dbReference>
<gene>
    <name evidence="2 4" type="primary">srh-233</name>
    <name evidence="2" type="ORF">CELE_Y113G7A.1</name>
    <name evidence="4" type="ORF">Y113G7A.1</name>
</gene>
<accession>Q9U2Z3</accession>
<dbReference type="CTD" id="190957"/>
<dbReference type="KEGG" id="cel:CELE_Y113G7A.1"/>
<evidence type="ECO:0000313" key="3">
    <source>
        <dbReference type="Proteomes" id="UP000001940"/>
    </source>
</evidence>
<keyword evidence="3" id="KW-1185">Reference proteome</keyword>
<keyword evidence="2" id="KW-0675">Receptor</keyword>